<feature type="transmembrane region" description="Helical" evidence="1">
    <location>
        <begin position="217"/>
        <end position="242"/>
    </location>
</feature>
<keyword evidence="3" id="KW-1185">Reference proteome</keyword>
<name>A0A844ZWY9_9SPHN</name>
<feature type="transmembrane region" description="Helical" evidence="1">
    <location>
        <begin position="107"/>
        <end position="123"/>
    </location>
</feature>
<feature type="transmembrane region" description="Helical" evidence="1">
    <location>
        <begin position="187"/>
        <end position="205"/>
    </location>
</feature>
<accession>A0A844ZWY9</accession>
<feature type="transmembrane region" description="Helical" evidence="1">
    <location>
        <begin position="323"/>
        <end position="346"/>
    </location>
</feature>
<feature type="transmembrane region" description="Helical" evidence="1">
    <location>
        <begin position="50"/>
        <end position="69"/>
    </location>
</feature>
<gene>
    <name evidence="2" type="ORF">GRI62_02145</name>
</gene>
<dbReference type="RefSeq" id="WP_131451788.1">
    <property type="nucleotide sequence ID" value="NZ_BMJK01000001.1"/>
</dbReference>
<dbReference type="EMBL" id="WTYH01000001">
    <property type="protein sequence ID" value="MXO92405.1"/>
    <property type="molecule type" value="Genomic_DNA"/>
</dbReference>
<evidence type="ECO:0000256" key="1">
    <source>
        <dbReference type="SAM" id="Phobius"/>
    </source>
</evidence>
<dbReference type="Proteomes" id="UP000460626">
    <property type="component" value="Unassembled WGS sequence"/>
</dbReference>
<feature type="transmembrane region" description="Helical" evidence="1">
    <location>
        <begin position="78"/>
        <end position="95"/>
    </location>
</feature>
<evidence type="ECO:0000313" key="2">
    <source>
        <dbReference type="EMBL" id="MXO92405.1"/>
    </source>
</evidence>
<keyword evidence="1" id="KW-1133">Transmembrane helix</keyword>
<feature type="transmembrane region" description="Helical" evidence="1">
    <location>
        <begin position="25"/>
        <end position="44"/>
    </location>
</feature>
<organism evidence="2 3">
    <name type="scientific">Aurantiacibacter arachoides</name>
    <dbReference type="NCBI Taxonomy" id="1850444"/>
    <lineage>
        <taxon>Bacteria</taxon>
        <taxon>Pseudomonadati</taxon>
        <taxon>Pseudomonadota</taxon>
        <taxon>Alphaproteobacteria</taxon>
        <taxon>Sphingomonadales</taxon>
        <taxon>Erythrobacteraceae</taxon>
        <taxon>Aurantiacibacter</taxon>
    </lineage>
</organism>
<feature type="transmembrane region" description="Helical" evidence="1">
    <location>
        <begin position="143"/>
        <end position="167"/>
    </location>
</feature>
<keyword evidence="1" id="KW-0812">Transmembrane</keyword>
<dbReference type="Pfam" id="PF13687">
    <property type="entry name" value="DUF4153"/>
    <property type="match status" value="1"/>
</dbReference>
<comment type="caution">
    <text evidence="2">The sequence shown here is derived from an EMBL/GenBank/DDBJ whole genome shotgun (WGS) entry which is preliminary data.</text>
</comment>
<feature type="transmembrane region" description="Helical" evidence="1">
    <location>
        <begin position="286"/>
        <end position="311"/>
    </location>
</feature>
<evidence type="ECO:0000313" key="3">
    <source>
        <dbReference type="Proteomes" id="UP000460626"/>
    </source>
</evidence>
<protein>
    <submittedName>
        <fullName evidence="2">DUF4153 domain-containing protein</fullName>
    </submittedName>
</protein>
<feature type="transmembrane region" description="Helical" evidence="1">
    <location>
        <begin position="254"/>
        <end position="274"/>
    </location>
</feature>
<dbReference type="AlphaFoldDB" id="A0A844ZWY9"/>
<dbReference type="OrthoDB" id="7402611at2"/>
<keyword evidence="1" id="KW-0472">Membrane</keyword>
<proteinExistence type="predicted"/>
<feature type="transmembrane region" description="Helical" evidence="1">
    <location>
        <begin position="358"/>
        <end position="378"/>
    </location>
</feature>
<dbReference type="InterPro" id="IPR025291">
    <property type="entry name" value="DUF4153"/>
</dbReference>
<sequence length="561" mass="60045">MSQRIKPATEAPGHDGLQDWPLRPWLYALIGGGAGLAVHLLFNGGAGSRAGSAIAAFAFFAALGLGFTLRPDRPRDSIIFSLGLGTVMAGIAFLAIDAGDRLAGEEFGFAAGVFFSLLAIPLFQSDFHRRRWATPYRETHFHVWTDAVSAGGALAFMLLSFALIWLLDALFILVGIELIGQLFRTDWFAGLFLGATFGAGLGVLRNQLAIIGTLQRVVMLVLSLLAVPFAAAILVFVVMLVFSGGDALWNATDSATPVLLACAIGCFVLVNVVVRDDDDSRSGNVVMQAAALVLAAAIFPLTVFAAVSMGIRIGQHGLSPERLWALVAIAIATAYGLAYWVAMARGRLAGWAHHLRRANLHLAAGSCLVALVLAFPWLDFGRISAKNQLARLDRGEVSVADFDFEALRWDFGEAGRRALARIAAGEGEAAQLAAEVQARAERYPVTDRRRSFDPGALALSFEDARLRGWVRSHVAANPWQCSPACVAIDLGQEGDRRRVALVSARSRELVAFRDDGLADLPAPVPAPPTPDTAIAPGDVEVRSFEGRQIFVNGRPVGEPFE</sequence>
<reference evidence="2 3" key="1">
    <citation type="submission" date="2019-12" db="EMBL/GenBank/DDBJ databases">
        <title>Genomic-based taxomic classification of the family Erythrobacteraceae.</title>
        <authorList>
            <person name="Xu L."/>
        </authorList>
    </citation>
    <scope>NUCLEOTIDE SEQUENCE [LARGE SCALE GENOMIC DNA]</scope>
    <source>
        <strain evidence="2 3">RC4-10-4</strain>
    </source>
</reference>